<dbReference type="InParanoid" id="A0A0C3DTH2"/>
<dbReference type="AlphaFoldDB" id="A0A0C3DTH2"/>
<protein>
    <recommendedName>
        <fullName evidence="4">Retrotransposon gag domain-containing protein</fullName>
    </recommendedName>
</protein>
<evidence type="ECO:0000256" key="1">
    <source>
        <dbReference type="SAM" id="MobiDB-lite"/>
    </source>
</evidence>
<sequence>MVVNGIRDIMRMFVEDWQSLPFNDQGYNHGAIPGGGQAAMYDRIREALRLNPSEENTLQVDVFSGSPAPKFTVKSEIKDDEEDAPPSSSTLPLAGRAPQIYPPLQAAQADQYNNPVTWGMTPGMSGYTNTLLDRYRQRIYEAVGQPSNPAGPEVKAMKITQPKAYKGQDSINIFNEWVNQMLHWFRIYKVTGTDCDVDRVAYMGACLEDLAAQWFDQKVEGPDRVIPNWTFKDLICALFVCFIHEVSAQNTAKKYDKMRYSSEQGALAFYNDIKHCAAWMVQPPDEYSVWRKFINGLPMSIAEGVIKSCGIFTEHSPMEPILVEVQRMESALKIISSYSQAQQIKSSHKSSYVDNHMKFWEL</sequence>
<dbReference type="STRING" id="1036808.A0A0C3DTH2"/>
<dbReference type="EMBL" id="KN822073">
    <property type="protein sequence ID" value="KIM59489.1"/>
    <property type="molecule type" value="Genomic_DNA"/>
</dbReference>
<keyword evidence="3" id="KW-1185">Reference proteome</keyword>
<gene>
    <name evidence="2" type="ORF">SCLCIDRAFT_27309</name>
</gene>
<dbReference type="Proteomes" id="UP000053989">
    <property type="component" value="Unassembled WGS sequence"/>
</dbReference>
<feature type="region of interest" description="Disordered" evidence="1">
    <location>
        <begin position="76"/>
        <end position="96"/>
    </location>
</feature>
<evidence type="ECO:0000313" key="3">
    <source>
        <dbReference type="Proteomes" id="UP000053989"/>
    </source>
</evidence>
<name>A0A0C3DTH2_9AGAM</name>
<reference evidence="3" key="2">
    <citation type="submission" date="2015-01" db="EMBL/GenBank/DDBJ databases">
        <title>Evolutionary Origins and Diversification of the Mycorrhizal Mutualists.</title>
        <authorList>
            <consortium name="DOE Joint Genome Institute"/>
            <consortium name="Mycorrhizal Genomics Consortium"/>
            <person name="Kohler A."/>
            <person name="Kuo A."/>
            <person name="Nagy L.G."/>
            <person name="Floudas D."/>
            <person name="Copeland A."/>
            <person name="Barry K.W."/>
            <person name="Cichocki N."/>
            <person name="Veneault-Fourrey C."/>
            <person name="LaButti K."/>
            <person name="Lindquist E.A."/>
            <person name="Lipzen A."/>
            <person name="Lundell T."/>
            <person name="Morin E."/>
            <person name="Murat C."/>
            <person name="Riley R."/>
            <person name="Ohm R."/>
            <person name="Sun H."/>
            <person name="Tunlid A."/>
            <person name="Henrissat B."/>
            <person name="Grigoriev I.V."/>
            <person name="Hibbett D.S."/>
            <person name="Martin F."/>
        </authorList>
    </citation>
    <scope>NUCLEOTIDE SEQUENCE [LARGE SCALE GENOMIC DNA]</scope>
    <source>
        <strain evidence="3">Foug A</strain>
    </source>
</reference>
<accession>A0A0C3DTH2</accession>
<evidence type="ECO:0000313" key="2">
    <source>
        <dbReference type="EMBL" id="KIM59489.1"/>
    </source>
</evidence>
<reference evidence="2 3" key="1">
    <citation type="submission" date="2014-04" db="EMBL/GenBank/DDBJ databases">
        <authorList>
            <consortium name="DOE Joint Genome Institute"/>
            <person name="Kuo A."/>
            <person name="Kohler A."/>
            <person name="Nagy L.G."/>
            <person name="Floudas D."/>
            <person name="Copeland A."/>
            <person name="Barry K.W."/>
            <person name="Cichocki N."/>
            <person name="Veneault-Fourrey C."/>
            <person name="LaButti K."/>
            <person name="Lindquist E.A."/>
            <person name="Lipzen A."/>
            <person name="Lundell T."/>
            <person name="Morin E."/>
            <person name="Murat C."/>
            <person name="Sun H."/>
            <person name="Tunlid A."/>
            <person name="Henrissat B."/>
            <person name="Grigoriev I.V."/>
            <person name="Hibbett D.S."/>
            <person name="Martin F."/>
            <person name="Nordberg H.P."/>
            <person name="Cantor M.N."/>
            <person name="Hua S.X."/>
        </authorList>
    </citation>
    <scope>NUCLEOTIDE SEQUENCE [LARGE SCALE GENOMIC DNA]</scope>
    <source>
        <strain evidence="2 3">Foug A</strain>
    </source>
</reference>
<evidence type="ECO:0008006" key="4">
    <source>
        <dbReference type="Google" id="ProtNLM"/>
    </source>
</evidence>
<dbReference type="HOGENOM" id="CLU_765390_0_0_1"/>
<organism evidence="2 3">
    <name type="scientific">Scleroderma citrinum Foug A</name>
    <dbReference type="NCBI Taxonomy" id="1036808"/>
    <lineage>
        <taxon>Eukaryota</taxon>
        <taxon>Fungi</taxon>
        <taxon>Dikarya</taxon>
        <taxon>Basidiomycota</taxon>
        <taxon>Agaricomycotina</taxon>
        <taxon>Agaricomycetes</taxon>
        <taxon>Agaricomycetidae</taxon>
        <taxon>Boletales</taxon>
        <taxon>Sclerodermatineae</taxon>
        <taxon>Sclerodermataceae</taxon>
        <taxon>Scleroderma</taxon>
    </lineage>
</organism>
<proteinExistence type="predicted"/>